<keyword evidence="2" id="KW-1185">Reference proteome</keyword>
<protein>
    <submittedName>
        <fullName evidence="1">Uncharacterized protein</fullName>
    </submittedName>
</protein>
<name>A0A166GWA3_DAUCS</name>
<dbReference type="Gramene" id="KZN09422">
    <property type="protein sequence ID" value="KZN09422"/>
    <property type="gene ID" value="DCAR_002078"/>
</dbReference>
<sequence length="180" mass="20866">MEIGSMDSSSGVQTPLLCKRKRVDNYDIEKRRIANYEALWRVLEGYLTELGAVLDSYISGLSYKQKLLDALKGVVMIEAGKTNEAIKEKESERKSFNRNGGQVEQRRHDKYVFRQSGKPSYNVATDYEALKKEIVNFIERVVTFIKEVNNCRRSFSAREKKYKQDLASIMEIVKKTHEQK</sequence>
<organism evidence="1 2">
    <name type="scientific">Daucus carota subsp. sativus</name>
    <name type="common">Carrot</name>
    <dbReference type="NCBI Taxonomy" id="79200"/>
    <lineage>
        <taxon>Eukaryota</taxon>
        <taxon>Viridiplantae</taxon>
        <taxon>Streptophyta</taxon>
        <taxon>Embryophyta</taxon>
        <taxon>Tracheophyta</taxon>
        <taxon>Spermatophyta</taxon>
        <taxon>Magnoliopsida</taxon>
        <taxon>eudicotyledons</taxon>
        <taxon>Gunneridae</taxon>
        <taxon>Pentapetalae</taxon>
        <taxon>asterids</taxon>
        <taxon>campanulids</taxon>
        <taxon>Apiales</taxon>
        <taxon>Apiaceae</taxon>
        <taxon>Apioideae</taxon>
        <taxon>Scandiceae</taxon>
        <taxon>Daucinae</taxon>
        <taxon>Daucus</taxon>
        <taxon>Daucus sect. Daucus</taxon>
    </lineage>
</organism>
<dbReference type="EMBL" id="CP093343">
    <property type="protein sequence ID" value="WOG82948.1"/>
    <property type="molecule type" value="Genomic_DNA"/>
</dbReference>
<reference evidence="1" key="1">
    <citation type="journal article" date="2016" name="Nat. Genet.">
        <title>A high-quality carrot genome assembly provides new insights into carotenoid accumulation and asterid genome evolution.</title>
        <authorList>
            <person name="Iorizzo M."/>
            <person name="Ellison S."/>
            <person name="Senalik D."/>
            <person name="Zeng P."/>
            <person name="Satapoomin P."/>
            <person name="Huang J."/>
            <person name="Bowman M."/>
            <person name="Iovene M."/>
            <person name="Sanseverino W."/>
            <person name="Cavagnaro P."/>
            <person name="Yildiz M."/>
            <person name="Macko-Podgorni A."/>
            <person name="Moranska E."/>
            <person name="Grzebelus E."/>
            <person name="Grzebelus D."/>
            <person name="Ashrafi H."/>
            <person name="Zheng Z."/>
            <person name="Cheng S."/>
            <person name="Spooner D."/>
            <person name="Van Deynze A."/>
            <person name="Simon P."/>
        </authorList>
    </citation>
    <scope>NUCLEOTIDE SEQUENCE</scope>
    <source>
        <tissue evidence="1">Leaf</tissue>
    </source>
</reference>
<dbReference type="Proteomes" id="UP000077755">
    <property type="component" value="Chromosome 1"/>
</dbReference>
<reference evidence="1" key="2">
    <citation type="submission" date="2022-03" db="EMBL/GenBank/DDBJ databases">
        <title>Draft title - Genomic analysis of global carrot germplasm unveils the trajectory of domestication and the origin of high carotenoid orange carrot.</title>
        <authorList>
            <person name="Iorizzo M."/>
            <person name="Ellison S."/>
            <person name="Senalik D."/>
            <person name="Macko-Podgorni A."/>
            <person name="Grzebelus D."/>
            <person name="Bostan H."/>
            <person name="Rolling W."/>
            <person name="Curaba J."/>
            <person name="Simon P."/>
        </authorList>
    </citation>
    <scope>NUCLEOTIDE SEQUENCE</scope>
    <source>
        <tissue evidence="1">Leaf</tissue>
    </source>
</reference>
<gene>
    <name evidence="1" type="ORF">DCAR_0102120</name>
</gene>
<proteinExistence type="predicted"/>
<evidence type="ECO:0000313" key="1">
    <source>
        <dbReference type="EMBL" id="WOG82948.1"/>
    </source>
</evidence>
<dbReference type="AlphaFoldDB" id="A0A166GWA3"/>
<evidence type="ECO:0000313" key="2">
    <source>
        <dbReference type="Proteomes" id="UP000077755"/>
    </source>
</evidence>
<accession>A0A166GWA3</accession>